<name>A0ABN2IVH6_9ACTN</name>
<dbReference type="RefSeq" id="WP_163567130.1">
    <property type="nucleotide sequence ID" value="NZ_BAAANY010000038.1"/>
</dbReference>
<comment type="caution">
    <text evidence="1">The sequence shown here is derived from an EMBL/GenBank/DDBJ whole genome shotgun (WGS) entry which is preliminary data.</text>
</comment>
<evidence type="ECO:0000313" key="1">
    <source>
        <dbReference type="EMBL" id="GAA1712223.1"/>
    </source>
</evidence>
<dbReference type="Proteomes" id="UP001500618">
    <property type="component" value="Unassembled WGS sequence"/>
</dbReference>
<reference evidence="1 2" key="1">
    <citation type="journal article" date="2019" name="Int. J. Syst. Evol. Microbiol.">
        <title>The Global Catalogue of Microorganisms (GCM) 10K type strain sequencing project: providing services to taxonomists for standard genome sequencing and annotation.</title>
        <authorList>
            <consortium name="The Broad Institute Genomics Platform"/>
            <consortium name="The Broad Institute Genome Sequencing Center for Infectious Disease"/>
            <person name="Wu L."/>
            <person name="Ma J."/>
        </authorList>
    </citation>
    <scope>NUCLEOTIDE SEQUENCE [LARGE SCALE GENOMIC DNA]</scope>
    <source>
        <strain evidence="1 2">JCM 14718</strain>
    </source>
</reference>
<evidence type="ECO:0000313" key="2">
    <source>
        <dbReference type="Proteomes" id="UP001500618"/>
    </source>
</evidence>
<accession>A0ABN2IVH6</accession>
<keyword evidence="2" id="KW-1185">Reference proteome</keyword>
<protein>
    <submittedName>
        <fullName evidence="1">Uncharacterized protein</fullName>
    </submittedName>
</protein>
<sequence length="64" mass="6762">MTAGRGTYDPHLLVTRVVNMLAAEGLRPQVRGGDIGRAVVAAETLLIAMQVTPVVDLGDEDDES</sequence>
<gene>
    <name evidence="1" type="ORF">GCM10009765_71700</name>
</gene>
<organism evidence="1 2">
    <name type="scientific">Fodinicola feengrottensis</name>
    <dbReference type="NCBI Taxonomy" id="435914"/>
    <lineage>
        <taxon>Bacteria</taxon>
        <taxon>Bacillati</taxon>
        <taxon>Actinomycetota</taxon>
        <taxon>Actinomycetes</taxon>
        <taxon>Mycobacteriales</taxon>
        <taxon>Fodinicola</taxon>
    </lineage>
</organism>
<dbReference type="EMBL" id="BAAANY010000038">
    <property type="protein sequence ID" value="GAA1712223.1"/>
    <property type="molecule type" value="Genomic_DNA"/>
</dbReference>
<proteinExistence type="predicted"/>